<evidence type="ECO:0000259" key="5">
    <source>
        <dbReference type="PROSITE" id="PS50893"/>
    </source>
</evidence>
<dbReference type="Pfam" id="PF00005">
    <property type="entry name" value="ABC_tran"/>
    <property type="match status" value="1"/>
</dbReference>
<evidence type="ECO:0000256" key="3">
    <source>
        <dbReference type="ARBA" id="ARBA00022741"/>
    </source>
</evidence>
<keyword evidence="2" id="KW-1003">Cell membrane</keyword>
<dbReference type="SUPFAM" id="SSF52540">
    <property type="entry name" value="P-loop containing nucleoside triphosphate hydrolases"/>
    <property type="match status" value="1"/>
</dbReference>
<dbReference type="PROSITE" id="PS50893">
    <property type="entry name" value="ABC_TRANSPORTER_2"/>
    <property type="match status" value="1"/>
</dbReference>
<keyword evidence="3" id="KW-0547">Nucleotide-binding</keyword>
<reference evidence="6" key="1">
    <citation type="submission" date="2021-11" db="EMBL/GenBank/DDBJ databases">
        <title>Draft genome sequence of Alcaligenes endophyticus type strain CCUG 75668T.</title>
        <authorList>
            <person name="Salva-Serra F."/>
            <person name="Duran R.E."/>
            <person name="Seeger M."/>
            <person name="Moore E.R.B."/>
            <person name="Jaen-Luchoro D."/>
        </authorList>
    </citation>
    <scope>NUCLEOTIDE SEQUENCE</scope>
    <source>
        <strain evidence="6">CCUG 75668</strain>
    </source>
</reference>
<dbReference type="InterPro" id="IPR027417">
    <property type="entry name" value="P-loop_NTPase"/>
</dbReference>
<feature type="domain" description="ABC transporter" evidence="5">
    <location>
        <begin position="4"/>
        <end position="237"/>
    </location>
</feature>
<comment type="caution">
    <text evidence="6">The sequence shown here is derived from an EMBL/GenBank/DDBJ whole genome shotgun (WGS) entry which is preliminary data.</text>
</comment>
<gene>
    <name evidence="6" type="ORF">LMS43_12180</name>
</gene>
<protein>
    <submittedName>
        <fullName evidence="6">ABC transporter ATP-binding protein</fullName>
    </submittedName>
</protein>
<proteinExistence type="inferred from homology"/>
<comment type="similarity">
    <text evidence="1">Belongs to the ABC transporter superfamily.</text>
</comment>
<keyword evidence="2" id="KW-0472">Membrane</keyword>
<dbReference type="SMART" id="SM00382">
    <property type="entry name" value="AAA"/>
    <property type="match status" value="1"/>
</dbReference>
<dbReference type="RefSeq" id="WP_266122949.1">
    <property type="nucleotide sequence ID" value="NZ_JAJHNU010000003.1"/>
</dbReference>
<dbReference type="Gene3D" id="3.40.50.300">
    <property type="entry name" value="P-loop containing nucleotide triphosphate hydrolases"/>
    <property type="match status" value="1"/>
</dbReference>
<dbReference type="PANTHER" id="PTHR24220:SF689">
    <property type="entry name" value="LIPOPROTEIN-RELEASING SYSTEM ATP-BINDING PROTEIN LOLD"/>
    <property type="match status" value="1"/>
</dbReference>
<evidence type="ECO:0000256" key="2">
    <source>
        <dbReference type="ARBA" id="ARBA00022475"/>
    </source>
</evidence>
<evidence type="ECO:0000256" key="1">
    <source>
        <dbReference type="ARBA" id="ARBA00005417"/>
    </source>
</evidence>
<sequence length="238" mass="26694">MLQIRQLELLRGQGEQAYRISLPELDLQAGQIIALTGASGCGKSSLLECFGLLLPPHSVRRFLMGAREPMDMGQAQQQKQYTKLSAWRAQYIGFVLQNGGLLPYLSVRDNILLPRRLQGRSDCPEFLRAAIKLLEMDALLDAKPTALSIGQRQRVSILRALAHEPDLLLADEPTAALDPDTAVRMMELFLHLVQERRLAVVLVSHDWDLLRQFQLPRIQAHTQRGHSVFLPEGATYVG</sequence>
<dbReference type="PANTHER" id="PTHR24220">
    <property type="entry name" value="IMPORT ATP-BINDING PROTEIN"/>
    <property type="match status" value="1"/>
</dbReference>
<evidence type="ECO:0000313" key="6">
    <source>
        <dbReference type="EMBL" id="MDN4122047.1"/>
    </source>
</evidence>
<dbReference type="InterPro" id="IPR015854">
    <property type="entry name" value="ABC_transpr_LolD-like"/>
</dbReference>
<evidence type="ECO:0000256" key="4">
    <source>
        <dbReference type="ARBA" id="ARBA00022840"/>
    </source>
</evidence>
<dbReference type="Proteomes" id="UP001168613">
    <property type="component" value="Unassembled WGS sequence"/>
</dbReference>
<evidence type="ECO:0000313" key="7">
    <source>
        <dbReference type="Proteomes" id="UP001168613"/>
    </source>
</evidence>
<name>A0ABT8EL72_9BURK</name>
<dbReference type="EMBL" id="JAJHNU010000003">
    <property type="protein sequence ID" value="MDN4122047.1"/>
    <property type="molecule type" value="Genomic_DNA"/>
</dbReference>
<dbReference type="InterPro" id="IPR003593">
    <property type="entry name" value="AAA+_ATPase"/>
</dbReference>
<accession>A0ABT8EL72</accession>
<organism evidence="6 7">
    <name type="scientific">Alcaligenes endophyticus</name>
    <dbReference type="NCBI Taxonomy" id="1929088"/>
    <lineage>
        <taxon>Bacteria</taxon>
        <taxon>Pseudomonadati</taxon>
        <taxon>Pseudomonadota</taxon>
        <taxon>Betaproteobacteria</taxon>
        <taxon>Burkholderiales</taxon>
        <taxon>Alcaligenaceae</taxon>
        <taxon>Alcaligenes</taxon>
    </lineage>
</organism>
<dbReference type="InterPro" id="IPR003439">
    <property type="entry name" value="ABC_transporter-like_ATP-bd"/>
</dbReference>
<keyword evidence="7" id="KW-1185">Reference proteome</keyword>
<dbReference type="GO" id="GO:0005524">
    <property type="term" value="F:ATP binding"/>
    <property type="evidence" value="ECO:0007669"/>
    <property type="project" value="UniProtKB-KW"/>
</dbReference>
<keyword evidence="4 6" id="KW-0067">ATP-binding</keyword>